<dbReference type="SUPFAM" id="SSF52047">
    <property type="entry name" value="RNI-like"/>
    <property type="match status" value="1"/>
</dbReference>
<protein>
    <recommendedName>
        <fullName evidence="3">F-box domain-containing protein</fullName>
    </recommendedName>
</protein>
<dbReference type="InterPro" id="IPR032675">
    <property type="entry name" value="LRR_dom_sf"/>
</dbReference>
<dbReference type="OrthoDB" id="2269034at2759"/>
<evidence type="ECO:0008006" key="3">
    <source>
        <dbReference type="Google" id="ProtNLM"/>
    </source>
</evidence>
<dbReference type="AlphaFoldDB" id="A0A0C9VUB1"/>
<proteinExistence type="predicted"/>
<reference evidence="1 2" key="1">
    <citation type="submission" date="2014-06" db="EMBL/GenBank/DDBJ databases">
        <title>Evolutionary Origins and Diversification of the Mycorrhizal Mutualists.</title>
        <authorList>
            <consortium name="DOE Joint Genome Institute"/>
            <consortium name="Mycorrhizal Genomics Consortium"/>
            <person name="Kohler A."/>
            <person name="Kuo A."/>
            <person name="Nagy L.G."/>
            <person name="Floudas D."/>
            <person name="Copeland A."/>
            <person name="Barry K.W."/>
            <person name="Cichocki N."/>
            <person name="Veneault-Fourrey C."/>
            <person name="LaButti K."/>
            <person name="Lindquist E.A."/>
            <person name="Lipzen A."/>
            <person name="Lundell T."/>
            <person name="Morin E."/>
            <person name="Murat C."/>
            <person name="Riley R."/>
            <person name="Ohm R."/>
            <person name="Sun H."/>
            <person name="Tunlid A."/>
            <person name="Henrissat B."/>
            <person name="Grigoriev I.V."/>
            <person name="Hibbett D.S."/>
            <person name="Martin F."/>
        </authorList>
    </citation>
    <scope>NUCLEOTIDE SEQUENCE [LARGE SCALE GENOMIC DNA]</scope>
    <source>
        <strain evidence="1 2">SS14</strain>
    </source>
</reference>
<accession>A0A0C9VUB1</accession>
<evidence type="ECO:0000313" key="1">
    <source>
        <dbReference type="EMBL" id="KIJ42155.1"/>
    </source>
</evidence>
<dbReference type="HOGENOM" id="CLU_522930_0_0_1"/>
<dbReference type="Proteomes" id="UP000054279">
    <property type="component" value="Unassembled WGS sequence"/>
</dbReference>
<dbReference type="Gene3D" id="3.80.10.10">
    <property type="entry name" value="Ribonuclease Inhibitor"/>
    <property type="match status" value="1"/>
</dbReference>
<name>A0A0C9VUB1_SPHS4</name>
<sequence length="521" mass="59040">MDVDHPDFQESIELYNQSHLAACWGVNNCEMDIILDNLEKIQRLLDVLNESQQSTALLPSLGFEQQRAALELALTIGTALLSPIRKLFPEILSYIFLYCLPELVPASHEAKFENLNITAQTRKGVEARKNISLVCRQWQAVLMDCPDAWANIPLIPGFSSSRRIQKWFDRSKNAILYLAIDAEDIDPKVTTKYLKLVRTNSHRIRRIYLSGWTIVNKSVFPDNGVFPCLQACICGIAGEDSSFGPISQTQGVILAPQLRYVEYHVGNLPIKWLPTDHLPQITHFRGSVSEVTNHPDHIPTDLEYFPLRACTSLKKLNWRDLRKYTNPPTNLDTLSLPVLTYFKLEFNGMGSIRPLLNMLDLPSLVELSIHSKRVSSTILIPLLGRTPNLRKLSLLKFDIWQRVLETFGSIPMLQELRLHKCHIASPSAQYITLLCPMLDLIYLDEGLACPGDLASFINGEDGPRWDVIYQSYITEGNLLCHNLQTSPEIGKGLPRCILNNISMDGMDYNNYTVDPDYVGYD</sequence>
<dbReference type="EMBL" id="KN837132">
    <property type="protein sequence ID" value="KIJ42155.1"/>
    <property type="molecule type" value="Genomic_DNA"/>
</dbReference>
<evidence type="ECO:0000313" key="2">
    <source>
        <dbReference type="Proteomes" id="UP000054279"/>
    </source>
</evidence>
<gene>
    <name evidence="1" type="ORF">M422DRAFT_780110</name>
</gene>
<keyword evidence="2" id="KW-1185">Reference proteome</keyword>
<organism evidence="1 2">
    <name type="scientific">Sphaerobolus stellatus (strain SS14)</name>
    <dbReference type="NCBI Taxonomy" id="990650"/>
    <lineage>
        <taxon>Eukaryota</taxon>
        <taxon>Fungi</taxon>
        <taxon>Dikarya</taxon>
        <taxon>Basidiomycota</taxon>
        <taxon>Agaricomycotina</taxon>
        <taxon>Agaricomycetes</taxon>
        <taxon>Phallomycetidae</taxon>
        <taxon>Geastrales</taxon>
        <taxon>Sphaerobolaceae</taxon>
        <taxon>Sphaerobolus</taxon>
    </lineage>
</organism>